<dbReference type="OrthoDB" id="129223at2759"/>
<proteinExistence type="predicted"/>
<sequence length="253" mass="28591">MSHYVPMPDDPEQFDARVESKFVSLRVLERISSRNYQKRNEMPLYLHGIPTAAAFRGHVFVIKVHDILVCGCEIQTICIAGDCKSKVEVFFTCRGSKDYFFFDSKDLSKETLQTAVWIVDEALAHPNRVKLVFVRAHNSGSSITCKQPIPWVPVADLNQVSIIPSIGDAAFDRSDIKKVGDLRGGINGRNRPFFSKDILAQCASDVKKFDEHQKLMENMLANIPQYFVANIHDIHVRTEAKNVATRTRIVPVT</sequence>
<organism evidence="1 2">
    <name type="scientific">Phytophthora cactorum</name>
    <dbReference type="NCBI Taxonomy" id="29920"/>
    <lineage>
        <taxon>Eukaryota</taxon>
        <taxon>Sar</taxon>
        <taxon>Stramenopiles</taxon>
        <taxon>Oomycota</taxon>
        <taxon>Peronosporomycetes</taxon>
        <taxon>Peronosporales</taxon>
        <taxon>Peronosporaceae</taxon>
        <taxon>Phytophthora</taxon>
    </lineage>
</organism>
<accession>A0A8T1U687</accession>
<reference evidence="1" key="1">
    <citation type="submission" date="2021-01" db="EMBL/GenBank/DDBJ databases">
        <title>Phytophthora aleatoria, a newly-described species from Pinus radiata is distinct from Phytophthora cactorum isolates based on comparative genomics.</title>
        <authorList>
            <person name="Mcdougal R."/>
            <person name="Panda P."/>
            <person name="Williams N."/>
            <person name="Studholme D.J."/>
        </authorList>
    </citation>
    <scope>NUCLEOTIDE SEQUENCE</scope>
    <source>
        <strain evidence="1">NZFS 3830</strain>
    </source>
</reference>
<gene>
    <name evidence="1" type="ORF">JG687_00011313</name>
</gene>
<evidence type="ECO:0000313" key="2">
    <source>
        <dbReference type="Proteomes" id="UP000688947"/>
    </source>
</evidence>
<dbReference type="EMBL" id="JAENGZ010000687">
    <property type="protein sequence ID" value="KAG6955293.1"/>
    <property type="molecule type" value="Genomic_DNA"/>
</dbReference>
<name>A0A8T1U687_9STRA</name>
<protein>
    <submittedName>
        <fullName evidence="1">Uncharacterized protein</fullName>
    </submittedName>
</protein>
<evidence type="ECO:0000313" key="1">
    <source>
        <dbReference type="EMBL" id="KAG6955293.1"/>
    </source>
</evidence>
<dbReference type="Proteomes" id="UP000688947">
    <property type="component" value="Unassembled WGS sequence"/>
</dbReference>
<comment type="caution">
    <text evidence="1">The sequence shown here is derived from an EMBL/GenBank/DDBJ whole genome shotgun (WGS) entry which is preliminary data.</text>
</comment>
<dbReference type="AlphaFoldDB" id="A0A8T1U687"/>